<reference evidence="3 4" key="1">
    <citation type="submission" date="2020-08" db="EMBL/GenBank/DDBJ databases">
        <title>Genomic Encyclopedia of Type Strains, Phase III (KMG-III): the genomes of soil and plant-associated and newly described type strains.</title>
        <authorList>
            <person name="Whitman W."/>
        </authorList>
    </citation>
    <scope>NUCLEOTIDE SEQUENCE [LARGE SCALE GENOMIC DNA]</scope>
    <source>
        <strain evidence="3 4">CECT 8840</strain>
    </source>
</reference>
<gene>
    <name evidence="3" type="ORF">FHS44_004678</name>
</gene>
<sequence>MTHRRLGTSASDRISEGHNFNDPSSLKVRIDSASLKMVSRRNMVDREQGRRLAEEFIATDIETTIGERVVIVAERETSSHWIFAYQTRRHVEEGVLSAALAGNLPVHVSKENGVVSMEIADW</sequence>
<evidence type="ECO:0000256" key="1">
    <source>
        <dbReference type="SAM" id="MobiDB-lite"/>
    </source>
</evidence>
<proteinExistence type="predicted"/>
<dbReference type="RefSeq" id="WP_184717881.1">
    <property type="nucleotide sequence ID" value="NZ_JACHJP010000004.1"/>
</dbReference>
<protein>
    <recommendedName>
        <fullName evidence="2">Immunity protein 35 domain-containing protein</fullName>
    </recommendedName>
</protein>
<dbReference type="Pfam" id="PF15567">
    <property type="entry name" value="Imm35"/>
    <property type="match status" value="1"/>
</dbReference>
<feature type="region of interest" description="Disordered" evidence="1">
    <location>
        <begin position="1"/>
        <end position="21"/>
    </location>
</feature>
<accession>A0A7W7QPY8</accession>
<organism evidence="3 4">
    <name type="scientific">Streptosporangium saharense</name>
    <dbReference type="NCBI Taxonomy" id="1706840"/>
    <lineage>
        <taxon>Bacteria</taxon>
        <taxon>Bacillati</taxon>
        <taxon>Actinomycetota</taxon>
        <taxon>Actinomycetes</taxon>
        <taxon>Streptosporangiales</taxon>
        <taxon>Streptosporangiaceae</taxon>
        <taxon>Streptosporangium</taxon>
    </lineage>
</organism>
<evidence type="ECO:0000313" key="4">
    <source>
        <dbReference type="Proteomes" id="UP000552644"/>
    </source>
</evidence>
<dbReference type="AlphaFoldDB" id="A0A7W7QPY8"/>
<evidence type="ECO:0000259" key="2">
    <source>
        <dbReference type="Pfam" id="PF15567"/>
    </source>
</evidence>
<evidence type="ECO:0000313" key="3">
    <source>
        <dbReference type="EMBL" id="MBB4917570.1"/>
    </source>
</evidence>
<keyword evidence="4" id="KW-1185">Reference proteome</keyword>
<name>A0A7W7QPY8_9ACTN</name>
<dbReference type="Proteomes" id="UP000552644">
    <property type="component" value="Unassembled WGS sequence"/>
</dbReference>
<dbReference type="InterPro" id="IPR029082">
    <property type="entry name" value="Imm35"/>
</dbReference>
<feature type="domain" description="Immunity protein 35" evidence="2">
    <location>
        <begin position="53"/>
        <end position="113"/>
    </location>
</feature>
<dbReference type="EMBL" id="JACHJP010000004">
    <property type="protein sequence ID" value="MBB4917570.1"/>
    <property type="molecule type" value="Genomic_DNA"/>
</dbReference>
<comment type="caution">
    <text evidence="3">The sequence shown here is derived from an EMBL/GenBank/DDBJ whole genome shotgun (WGS) entry which is preliminary data.</text>
</comment>